<protein>
    <submittedName>
        <fullName evidence="2">Uncharacterized protein</fullName>
    </submittedName>
</protein>
<keyword evidence="3" id="KW-1185">Reference proteome</keyword>
<dbReference type="Proteomes" id="UP000026915">
    <property type="component" value="Chromosome 1"/>
</dbReference>
<keyword evidence="1" id="KW-1133">Transmembrane helix</keyword>
<dbReference type="EMBL" id="CM001879">
    <property type="protein sequence ID" value="EOX93885.1"/>
    <property type="molecule type" value="Genomic_DNA"/>
</dbReference>
<evidence type="ECO:0000313" key="3">
    <source>
        <dbReference type="Proteomes" id="UP000026915"/>
    </source>
</evidence>
<keyword evidence="1" id="KW-0812">Transmembrane</keyword>
<evidence type="ECO:0000256" key="1">
    <source>
        <dbReference type="SAM" id="Phobius"/>
    </source>
</evidence>
<name>A0A061DMF4_THECC</name>
<sequence>MPNSGLFYATESIFIFKGVWFSFHLGFYLQQNFEQIGYKKILLVQILSNSALSVVHKFSMVYDMR</sequence>
<accession>A0A061DMF4</accession>
<dbReference type="HOGENOM" id="CLU_2854179_0_0_1"/>
<reference evidence="2 3" key="1">
    <citation type="journal article" date="2013" name="Genome Biol.">
        <title>The genome sequence of the most widely cultivated cacao type and its use to identify candidate genes regulating pod color.</title>
        <authorList>
            <person name="Motamayor J.C."/>
            <person name="Mockaitis K."/>
            <person name="Schmutz J."/>
            <person name="Haiminen N."/>
            <person name="Iii D.L."/>
            <person name="Cornejo O."/>
            <person name="Findley S.D."/>
            <person name="Zheng P."/>
            <person name="Utro F."/>
            <person name="Royaert S."/>
            <person name="Saski C."/>
            <person name="Jenkins J."/>
            <person name="Podicheti R."/>
            <person name="Zhao M."/>
            <person name="Scheffler B.E."/>
            <person name="Stack J.C."/>
            <person name="Feltus F.A."/>
            <person name="Mustiga G.M."/>
            <person name="Amores F."/>
            <person name="Phillips W."/>
            <person name="Marelli J.P."/>
            <person name="May G.D."/>
            <person name="Shapiro H."/>
            <person name="Ma J."/>
            <person name="Bustamante C.D."/>
            <person name="Schnell R.J."/>
            <person name="Main D."/>
            <person name="Gilbert D."/>
            <person name="Parida L."/>
            <person name="Kuhn D.N."/>
        </authorList>
    </citation>
    <scope>NUCLEOTIDE SEQUENCE [LARGE SCALE GENOMIC DNA]</scope>
    <source>
        <strain evidence="3">cv. Matina 1-6</strain>
    </source>
</reference>
<organism evidence="2 3">
    <name type="scientific">Theobroma cacao</name>
    <name type="common">Cacao</name>
    <name type="synonym">Cocoa</name>
    <dbReference type="NCBI Taxonomy" id="3641"/>
    <lineage>
        <taxon>Eukaryota</taxon>
        <taxon>Viridiplantae</taxon>
        <taxon>Streptophyta</taxon>
        <taxon>Embryophyta</taxon>
        <taxon>Tracheophyta</taxon>
        <taxon>Spermatophyta</taxon>
        <taxon>Magnoliopsida</taxon>
        <taxon>eudicotyledons</taxon>
        <taxon>Gunneridae</taxon>
        <taxon>Pentapetalae</taxon>
        <taxon>rosids</taxon>
        <taxon>malvids</taxon>
        <taxon>Malvales</taxon>
        <taxon>Malvaceae</taxon>
        <taxon>Byttnerioideae</taxon>
        <taxon>Theobroma</taxon>
    </lineage>
</organism>
<feature type="transmembrane region" description="Helical" evidence="1">
    <location>
        <begin position="6"/>
        <end position="29"/>
    </location>
</feature>
<dbReference type="Gramene" id="EOX93885">
    <property type="protein sequence ID" value="EOX93885"/>
    <property type="gene ID" value="TCM_002880"/>
</dbReference>
<gene>
    <name evidence="2" type="ORF">TCM_002880</name>
</gene>
<evidence type="ECO:0000313" key="2">
    <source>
        <dbReference type="EMBL" id="EOX93885.1"/>
    </source>
</evidence>
<dbReference type="AlphaFoldDB" id="A0A061DMF4"/>
<proteinExistence type="predicted"/>
<keyword evidence="1" id="KW-0472">Membrane</keyword>
<dbReference type="InParanoid" id="A0A061DMF4"/>